<accession>A0A6A6UN85</accession>
<sequence length="166" mass="18725">MTSTSKDPTNLDMAKLSISDTPTKKPAPKKKVKEVADSWEDDVNSDDDPVEATKPISKEDESGPEYEAEEDDKDTKAPTTSEPAFDAPYLSSPAPQLRGSSSEKRPEKTTAVANRMIAASLGIRMRPTDDQRRFQKAQLEAEKKRREEERARKKEEERLKESVWND</sequence>
<gene>
    <name evidence="2" type="ORF">BT63DRAFT_422840</name>
</gene>
<name>A0A6A6UN85_9PEZI</name>
<proteinExistence type="predicted"/>
<protein>
    <submittedName>
        <fullName evidence="2">Uncharacterized protein</fullName>
    </submittedName>
</protein>
<feature type="region of interest" description="Disordered" evidence="1">
    <location>
        <begin position="1"/>
        <end position="166"/>
    </location>
</feature>
<feature type="compositionally biased region" description="Basic and acidic residues" evidence="1">
    <location>
        <begin position="126"/>
        <end position="166"/>
    </location>
</feature>
<evidence type="ECO:0000313" key="2">
    <source>
        <dbReference type="EMBL" id="KAF2672364.1"/>
    </source>
</evidence>
<keyword evidence="3" id="KW-1185">Reference proteome</keyword>
<dbReference type="Proteomes" id="UP000799302">
    <property type="component" value="Unassembled WGS sequence"/>
</dbReference>
<organism evidence="2 3">
    <name type="scientific">Microthyrium microscopicum</name>
    <dbReference type="NCBI Taxonomy" id="703497"/>
    <lineage>
        <taxon>Eukaryota</taxon>
        <taxon>Fungi</taxon>
        <taxon>Dikarya</taxon>
        <taxon>Ascomycota</taxon>
        <taxon>Pezizomycotina</taxon>
        <taxon>Dothideomycetes</taxon>
        <taxon>Dothideomycetes incertae sedis</taxon>
        <taxon>Microthyriales</taxon>
        <taxon>Microthyriaceae</taxon>
        <taxon>Microthyrium</taxon>
    </lineage>
</organism>
<evidence type="ECO:0000313" key="3">
    <source>
        <dbReference type="Proteomes" id="UP000799302"/>
    </source>
</evidence>
<feature type="compositionally biased region" description="Acidic residues" evidence="1">
    <location>
        <begin position="62"/>
        <end position="72"/>
    </location>
</feature>
<feature type="compositionally biased region" description="Acidic residues" evidence="1">
    <location>
        <begin position="37"/>
        <end position="50"/>
    </location>
</feature>
<dbReference type="OrthoDB" id="5418203at2759"/>
<reference evidence="2" key="1">
    <citation type="journal article" date="2020" name="Stud. Mycol.">
        <title>101 Dothideomycetes genomes: a test case for predicting lifestyles and emergence of pathogens.</title>
        <authorList>
            <person name="Haridas S."/>
            <person name="Albert R."/>
            <person name="Binder M."/>
            <person name="Bloem J."/>
            <person name="Labutti K."/>
            <person name="Salamov A."/>
            <person name="Andreopoulos B."/>
            <person name="Baker S."/>
            <person name="Barry K."/>
            <person name="Bills G."/>
            <person name="Bluhm B."/>
            <person name="Cannon C."/>
            <person name="Castanera R."/>
            <person name="Culley D."/>
            <person name="Daum C."/>
            <person name="Ezra D."/>
            <person name="Gonzalez J."/>
            <person name="Henrissat B."/>
            <person name="Kuo A."/>
            <person name="Liang C."/>
            <person name="Lipzen A."/>
            <person name="Lutzoni F."/>
            <person name="Magnuson J."/>
            <person name="Mondo S."/>
            <person name="Nolan M."/>
            <person name="Ohm R."/>
            <person name="Pangilinan J."/>
            <person name="Park H.-J."/>
            <person name="Ramirez L."/>
            <person name="Alfaro M."/>
            <person name="Sun H."/>
            <person name="Tritt A."/>
            <person name="Yoshinaga Y."/>
            <person name="Zwiers L.-H."/>
            <person name="Turgeon B."/>
            <person name="Goodwin S."/>
            <person name="Spatafora J."/>
            <person name="Crous P."/>
            <person name="Grigoriev I."/>
        </authorList>
    </citation>
    <scope>NUCLEOTIDE SEQUENCE</scope>
    <source>
        <strain evidence="2">CBS 115976</strain>
    </source>
</reference>
<dbReference type="EMBL" id="MU004232">
    <property type="protein sequence ID" value="KAF2672364.1"/>
    <property type="molecule type" value="Genomic_DNA"/>
</dbReference>
<dbReference type="AlphaFoldDB" id="A0A6A6UN85"/>
<evidence type="ECO:0000256" key="1">
    <source>
        <dbReference type="SAM" id="MobiDB-lite"/>
    </source>
</evidence>